<feature type="transmembrane region" description="Helical" evidence="5">
    <location>
        <begin position="379"/>
        <end position="400"/>
    </location>
</feature>
<evidence type="ECO:0000313" key="7">
    <source>
        <dbReference type="EMBL" id="MFD2730170.1"/>
    </source>
</evidence>
<dbReference type="InterPro" id="IPR003661">
    <property type="entry name" value="HisK_dim/P_dom"/>
</dbReference>
<dbReference type="Gene3D" id="1.10.287.130">
    <property type="match status" value="1"/>
</dbReference>
<dbReference type="InterPro" id="IPR005467">
    <property type="entry name" value="His_kinase_dom"/>
</dbReference>
<keyword evidence="8" id="KW-1185">Reference proteome</keyword>
<evidence type="ECO:0000256" key="2">
    <source>
        <dbReference type="ARBA" id="ARBA00012438"/>
    </source>
</evidence>
<reference evidence="8" key="1">
    <citation type="journal article" date="2019" name="Int. J. Syst. Evol. Microbiol.">
        <title>The Global Catalogue of Microorganisms (GCM) 10K type strain sequencing project: providing services to taxonomists for standard genome sequencing and annotation.</title>
        <authorList>
            <consortium name="The Broad Institute Genomics Platform"/>
            <consortium name="The Broad Institute Genome Sequencing Center for Infectious Disease"/>
            <person name="Wu L."/>
            <person name="Ma J."/>
        </authorList>
    </citation>
    <scope>NUCLEOTIDE SEQUENCE [LARGE SCALE GENOMIC DNA]</scope>
    <source>
        <strain evidence="8">KCTC 42456</strain>
    </source>
</reference>
<dbReference type="InterPro" id="IPR011623">
    <property type="entry name" value="7TMR_DISM_rcpt_extracell_dom1"/>
</dbReference>
<keyword evidence="4" id="KW-0175">Coiled coil</keyword>
<dbReference type="SUPFAM" id="SSF47384">
    <property type="entry name" value="Homodimeric domain of signal transducing histidine kinase"/>
    <property type="match status" value="1"/>
</dbReference>
<dbReference type="PROSITE" id="PS50109">
    <property type="entry name" value="HIS_KIN"/>
    <property type="match status" value="1"/>
</dbReference>
<dbReference type="Proteomes" id="UP001597546">
    <property type="component" value="Unassembled WGS sequence"/>
</dbReference>
<gene>
    <name evidence="7" type="ORF">ACFSSE_00475</name>
</gene>
<accession>A0ABW5TN63</accession>
<comment type="caution">
    <text evidence="7">The sequence shown here is derived from an EMBL/GenBank/DDBJ whole genome shotgun (WGS) entry which is preliminary data.</text>
</comment>
<feature type="coiled-coil region" evidence="4">
    <location>
        <begin position="405"/>
        <end position="473"/>
    </location>
</feature>
<feature type="transmembrane region" description="Helical" evidence="5">
    <location>
        <begin position="319"/>
        <end position="342"/>
    </location>
</feature>
<dbReference type="EC" id="2.7.13.3" evidence="2"/>
<keyword evidence="5" id="KW-0472">Membrane</keyword>
<evidence type="ECO:0000313" key="8">
    <source>
        <dbReference type="Proteomes" id="UP001597546"/>
    </source>
</evidence>
<keyword evidence="3" id="KW-0597">Phosphoprotein</keyword>
<dbReference type="InterPro" id="IPR036890">
    <property type="entry name" value="HATPase_C_sf"/>
</dbReference>
<dbReference type="CDD" id="cd00082">
    <property type="entry name" value="HisKA"/>
    <property type="match status" value="1"/>
</dbReference>
<dbReference type="PANTHER" id="PTHR43065">
    <property type="entry name" value="SENSOR HISTIDINE KINASE"/>
    <property type="match status" value="1"/>
</dbReference>
<dbReference type="InterPro" id="IPR003594">
    <property type="entry name" value="HATPase_dom"/>
</dbReference>
<organism evidence="7 8">
    <name type="scientific">Pedobacter alpinus</name>
    <dbReference type="NCBI Taxonomy" id="1590643"/>
    <lineage>
        <taxon>Bacteria</taxon>
        <taxon>Pseudomonadati</taxon>
        <taxon>Bacteroidota</taxon>
        <taxon>Sphingobacteriia</taxon>
        <taxon>Sphingobacteriales</taxon>
        <taxon>Sphingobacteriaceae</taxon>
        <taxon>Pedobacter</taxon>
    </lineage>
</organism>
<feature type="transmembrane region" description="Helical" evidence="5">
    <location>
        <begin position="203"/>
        <end position="221"/>
    </location>
</feature>
<dbReference type="EMBL" id="JBHULV010000003">
    <property type="protein sequence ID" value="MFD2730170.1"/>
    <property type="molecule type" value="Genomic_DNA"/>
</dbReference>
<feature type="transmembrane region" description="Helical" evidence="5">
    <location>
        <begin position="349"/>
        <end position="367"/>
    </location>
</feature>
<sequence length="739" mass="83748">MMIIFSFLKEQAFKIKISSFKKAILLLSLIYLSSISLFAQNVLNINDALKEKYIGKSVAIFQDSTSNLSFEQVLKSDDLFTPSTFDVPNLGITANNNWLKFTLSNNSNQEKFILNLSNPLINKVSLYVVRDSTTENINTTNYSPIRNRKYKHQFYLFDINLKPNETIICYLKLNAKEQILAPLSIYTPNQVLPVISNADVQTGFYLGIMIVMMLYNLFIYFTIKDKDYLVYCHYIFWVALTQATLLGFSHRYFWTDSVWLAQNMVIICGIMSGIATIIFAKSFLKTKEYSFKLNLLLNITITIYLIALTLLLLNLKQQAFQLVNLTAVTVSLLILYVAWFIYRKKYTPAKYFLISFSVFFISVLIFVAKDYGIVPYNQFTVHAVEIGSALEAILLSFALANKINIFKKEKEISQAEALATAQENERIITQQNIILEQKVNERTSELVEANTELGDTLENLKQTQTQLVEAEKMASLGQLTAGIAHEINNPINFVTSNVAPLERDFKIVFDAFDKMETIALNTSSTAEKEAEIEEFKEELDYDYLKIEIAHLIKGINEGAVRTAEIVKGLRVFSRVDEDDLKKADINEGINSTLVIMNSMLSAHNIKVERNFQDLPSIECYPGKLNQVFLNLISNSIDAIKFNTQNISEGLLTITTAAIDGKIMIAIKDNGTGMSEKTKHKLFEPFYTTKDVGEGTGLGMSIVYNTIKKHNGNIIVNSELNKGTEIIIEIPFYQKDNVSL</sequence>
<feature type="transmembrane region" description="Helical" evidence="5">
    <location>
        <begin position="295"/>
        <end position="313"/>
    </location>
</feature>
<feature type="transmembrane region" description="Helical" evidence="5">
    <location>
        <begin position="228"/>
        <end position="248"/>
    </location>
</feature>
<dbReference type="PANTHER" id="PTHR43065:SF50">
    <property type="entry name" value="HISTIDINE KINASE"/>
    <property type="match status" value="1"/>
</dbReference>
<evidence type="ECO:0000256" key="5">
    <source>
        <dbReference type="SAM" id="Phobius"/>
    </source>
</evidence>
<dbReference type="Gene3D" id="3.30.565.10">
    <property type="entry name" value="Histidine kinase-like ATPase, C-terminal domain"/>
    <property type="match status" value="1"/>
</dbReference>
<dbReference type="Pfam" id="PF07695">
    <property type="entry name" value="7TMR-DISM_7TM"/>
    <property type="match status" value="1"/>
</dbReference>
<evidence type="ECO:0000256" key="1">
    <source>
        <dbReference type="ARBA" id="ARBA00000085"/>
    </source>
</evidence>
<dbReference type="Pfam" id="PF02518">
    <property type="entry name" value="HATPase_c"/>
    <property type="match status" value="1"/>
</dbReference>
<keyword evidence="5" id="KW-0812">Transmembrane</keyword>
<dbReference type="InterPro" id="IPR004358">
    <property type="entry name" value="Sig_transdc_His_kin-like_C"/>
</dbReference>
<evidence type="ECO:0000256" key="3">
    <source>
        <dbReference type="ARBA" id="ARBA00022553"/>
    </source>
</evidence>
<dbReference type="SMART" id="SM00387">
    <property type="entry name" value="HATPase_c"/>
    <property type="match status" value="1"/>
</dbReference>
<dbReference type="PRINTS" id="PR00344">
    <property type="entry name" value="BCTRLSENSOR"/>
</dbReference>
<protein>
    <recommendedName>
        <fullName evidence="2">histidine kinase</fullName>
        <ecNumber evidence="2">2.7.13.3</ecNumber>
    </recommendedName>
</protein>
<keyword evidence="5" id="KW-1133">Transmembrane helix</keyword>
<feature type="domain" description="Histidine kinase" evidence="6">
    <location>
        <begin position="482"/>
        <end position="733"/>
    </location>
</feature>
<dbReference type="Pfam" id="PF07696">
    <property type="entry name" value="7TMR-DISMED2"/>
    <property type="match status" value="1"/>
</dbReference>
<dbReference type="InterPro" id="IPR036097">
    <property type="entry name" value="HisK_dim/P_sf"/>
</dbReference>
<name>A0ABW5TN63_9SPHI</name>
<proteinExistence type="predicted"/>
<dbReference type="InterPro" id="IPR011622">
    <property type="entry name" value="7TMR_DISM_rcpt_extracell_dom2"/>
</dbReference>
<evidence type="ECO:0000259" key="6">
    <source>
        <dbReference type="PROSITE" id="PS50109"/>
    </source>
</evidence>
<comment type="catalytic activity">
    <reaction evidence="1">
        <text>ATP + protein L-histidine = ADP + protein N-phospho-L-histidine.</text>
        <dbReference type="EC" id="2.7.13.3"/>
    </reaction>
</comment>
<feature type="transmembrane region" description="Helical" evidence="5">
    <location>
        <begin position="260"/>
        <end position="283"/>
    </location>
</feature>
<dbReference type="SUPFAM" id="SSF55874">
    <property type="entry name" value="ATPase domain of HSP90 chaperone/DNA topoisomerase II/histidine kinase"/>
    <property type="match status" value="1"/>
</dbReference>
<dbReference type="Gene3D" id="2.60.40.2380">
    <property type="match status" value="1"/>
</dbReference>
<evidence type="ECO:0000256" key="4">
    <source>
        <dbReference type="SAM" id="Coils"/>
    </source>
</evidence>
<dbReference type="RefSeq" id="WP_379041192.1">
    <property type="nucleotide sequence ID" value="NZ_JBHSKW010000008.1"/>
</dbReference>